<feature type="compositionally biased region" description="Basic and acidic residues" evidence="1">
    <location>
        <begin position="80"/>
        <end position="90"/>
    </location>
</feature>
<name>A0A5J5BD45_9ASTE</name>
<protein>
    <submittedName>
        <fullName evidence="2">Uncharacterized protein</fullName>
    </submittedName>
</protein>
<reference evidence="2 3" key="1">
    <citation type="submission" date="2019-09" db="EMBL/GenBank/DDBJ databases">
        <title>A chromosome-level genome assembly of the Chinese tupelo Nyssa sinensis.</title>
        <authorList>
            <person name="Yang X."/>
            <person name="Kang M."/>
            <person name="Yang Y."/>
            <person name="Xiong H."/>
            <person name="Wang M."/>
            <person name="Zhang Z."/>
            <person name="Wang Z."/>
            <person name="Wu H."/>
            <person name="Ma T."/>
            <person name="Liu J."/>
            <person name="Xi Z."/>
        </authorList>
    </citation>
    <scope>NUCLEOTIDE SEQUENCE [LARGE SCALE GENOMIC DNA]</scope>
    <source>
        <strain evidence="2">J267</strain>
        <tissue evidence="2">Leaf</tissue>
    </source>
</reference>
<feature type="compositionally biased region" description="Basic and acidic residues" evidence="1">
    <location>
        <begin position="159"/>
        <end position="170"/>
    </location>
</feature>
<dbReference type="EMBL" id="CM018036">
    <property type="protein sequence ID" value="KAA8540649.1"/>
    <property type="molecule type" value="Genomic_DNA"/>
</dbReference>
<gene>
    <name evidence="2" type="ORF">F0562_024432</name>
</gene>
<feature type="compositionally biased region" description="Basic and acidic residues" evidence="1">
    <location>
        <begin position="109"/>
        <end position="123"/>
    </location>
</feature>
<feature type="compositionally biased region" description="Acidic residues" evidence="1">
    <location>
        <begin position="53"/>
        <end position="66"/>
    </location>
</feature>
<dbReference type="OrthoDB" id="914273at2759"/>
<organism evidence="2 3">
    <name type="scientific">Nyssa sinensis</name>
    <dbReference type="NCBI Taxonomy" id="561372"/>
    <lineage>
        <taxon>Eukaryota</taxon>
        <taxon>Viridiplantae</taxon>
        <taxon>Streptophyta</taxon>
        <taxon>Embryophyta</taxon>
        <taxon>Tracheophyta</taxon>
        <taxon>Spermatophyta</taxon>
        <taxon>Magnoliopsida</taxon>
        <taxon>eudicotyledons</taxon>
        <taxon>Gunneridae</taxon>
        <taxon>Pentapetalae</taxon>
        <taxon>asterids</taxon>
        <taxon>Cornales</taxon>
        <taxon>Nyssaceae</taxon>
        <taxon>Nyssa</taxon>
    </lineage>
</organism>
<proteinExistence type="predicted"/>
<feature type="region of interest" description="Disordered" evidence="1">
    <location>
        <begin position="30"/>
        <end position="196"/>
    </location>
</feature>
<keyword evidence="3" id="KW-1185">Reference proteome</keyword>
<feature type="compositionally biased region" description="Acidic residues" evidence="1">
    <location>
        <begin position="124"/>
        <end position="140"/>
    </location>
</feature>
<evidence type="ECO:0000256" key="1">
    <source>
        <dbReference type="SAM" id="MobiDB-lite"/>
    </source>
</evidence>
<dbReference type="Proteomes" id="UP000325577">
    <property type="component" value="Linkage Group LG13"/>
</dbReference>
<evidence type="ECO:0000313" key="3">
    <source>
        <dbReference type="Proteomes" id="UP000325577"/>
    </source>
</evidence>
<sequence length="234" mass="25314">MGCGGSRLDAEGEVIPARLRPLLRRRIEDIRRRTHGVSLRGGTPSKKILLVDGSDEDDNSQSDLEDNAGKAGGSSTDDSLTPKHWKENVDKATNGDLSKEGSPKATNNTDEKTRDKVATREDVGTETEEGRDEDDDDEGGEIGPGSPSFRVFFIDNLADDNKKDGDDGSSNKKPQIGFEASPKDPVTQKVKKGRKRSFKVAMPKGGQAAVKNLLTCYSTDSHDHNHLQAGKTPV</sequence>
<accession>A0A5J5BD45</accession>
<evidence type="ECO:0000313" key="2">
    <source>
        <dbReference type="EMBL" id="KAA8540649.1"/>
    </source>
</evidence>
<dbReference type="AlphaFoldDB" id="A0A5J5BD45"/>